<dbReference type="GO" id="GO:0006629">
    <property type="term" value="P:lipid metabolic process"/>
    <property type="evidence" value="ECO:0007669"/>
    <property type="project" value="InterPro"/>
</dbReference>
<dbReference type="PANTHER" id="PTHR46211:SF1">
    <property type="entry name" value="GLYCEROPHOSPHODIESTER PHOSPHODIESTERASE, CYTOPLASMIC"/>
    <property type="match status" value="1"/>
</dbReference>
<dbReference type="PANTHER" id="PTHR46211">
    <property type="entry name" value="GLYCEROPHOSPHORYL DIESTER PHOSPHODIESTERASE"/>
    <property type="match status" value="1"/>
</dbReference>
<dbReference type="InterPro" id="IPR017946">
    <property type="entry name" value="PLC-like_Pdiesterase_TIM-brl"/>
</dbReference>
<protein>
    <submittedName>
        <fullName evidence="2">Glycerophosphoryl diester phosphodiesterase</fullName>
    </submittedName>
</protein>
<dbReference type="EMBL" id="QOVW01000066">
    <property type="protein sequence ID" value="RDB36128.1"/>
    <property type="molecule type" value="Genomic_DNA"/>
</dbReference>
<dbReference type="SUPFAM" id="SSF51695">
    <property type="entry name" value="PLC-like phosphodiesterases"/>
    <property type="match status" value="1"/>
</dbReference>
<sequence length="242" mass="27330">MPKNLKIPKIIGHRGAKGFAPENTLTSFKKAKELGARWVEFDVKETQDSILIVMHDDTLERTTNGKGKVANTNFLEIKKLDAGSWFHESFTNEKVPSFEETIKLLNELKLGANIEIKPCPKKEEKTAILVAKVLQNLWPKELPPPIVSSFSMESLVAAKKVFPELIIGALFETLPIDWNSIAKSVQANTIHIDHENISDEKILEIINENYPVLAYTVNDTKRANELFKTGVTSIFTDFPWKE</sequence>
<evidence type="ECO:0000313" key="2">
    <source>
        <dbReference type="EMBL" id="RDB36128.1"/>
    </source>
</evidence>
<comment type="caution">
    <text evidence="2">The sequence shown here is derived from an EMBL/GenBank/DDBJ whole genome shotgun (WGS) entry which is preliminary data.</text>
</comment>
<dbReference type="AlphaFoldDB" id="A0A369KQN1"/>
<dbReference type="GO" id="GO:0008081">
    <property type="term" value="F:phosphoric diester hydrolase activity"/>
    <property type="evidence" value="ECO:0007669"/>
    <property type="project" value="InterPro"/>
</dbReference>
<organism evidence="2 3">
    <name type="scientific">Spirobacillus cienkowskii</name>
    <dbReference type="NCBI Taxonomy" id="495820"/>
    <lineage>
        <taxon>Bacteria</taxon>
        <taxon>Pseudomonadati</taxon>
        <taxon>Bdellovibrionota</taxon>
        <taxon>Oligoflexia</taxon>
        <taxon>Silvanigrellales</taxon>
        <taxon>Spirobacillus</taxon>
    </lineage>
</organism>
<dbReference type="PROSITE" id="PS51704">
    <property type="entry name" value="GP_PDE"/>
    <property type="match status" value="1"/>
</dbReference>
<name>A0A369KQN1_9BACT</name>
<dbReference type="CDD" id="cd08562">
    <property type="entry name" value="GDPD_EcUgpQ_like"/>
    <property type="match status" value="1"/>
</dbReference>
<feature type="domain" description="GP-PDE" evidence="1">
    <location>
        <begin position="8"/>
        <end position="242"/>
    </location>
</feature>
<gene>
    <name evidence="2" type="ORF">DCC88_06500</name>
</gene>
<evidence type="ECO:0000259" key="1">
    <source>
        <dbReference type="PROSITE" id="PS51704"/>
    </source>
</evidence>
<proteinExistence type="predicted"/>
<dbReference type="InterPro" id="IPR030395">
    <property type="entry name" value="GP_PDE_dom"/>
</dbReference>
<dbReference type="Gene3D" id="3.20.20.190">
    <property type="entry name" value="Phosphatidylinositol (PI) phosphodiesterase"/>
    <property type="match status" value="1"/>
</dbReference>
<dbReference type="Proteomes" id="UP000253934">
    <property type="component" value="Unassembled WGS sequence"/>
</dbReference>
<accession>A0A369KQN1</accession>
<dbReference type="Pfam" id="PF03009">
    <property type="entry name" value="GDPD"/>
    <property type="match status" value="1"/>
</dbReference>
<reference evidence="2" key="1">
    <citation type="submission" date="2018-04" db="EMBL/GenBank/DDBJ databases">
        <title>Draft genome sequence of the Candidatus Spirobacillus cienkowskii, a pathogen of freshwater Daphnia species, reconstructed from hemolymph metagenomic reads.</title>
        <authorList>
            <person name="Bresciani L."/>
            <person name="Lemos L.N."/>
            <person name="Wale N."/>
            <person name="Lin J.Y."/>
            <person name="Fernandes G.R."/>
            <person name="Duffy M.A."/>
            <person name="Rodrigues J.M."/>
        </authorList>
    </citation>
    <scope>NUCLEOTIDE SEQUENCE [LARGE SCALE GENOMIC DNA]</scope>
    <source>
        <strain evidence="2">Binning01</strain>
    </source>
</reference>
<evidence type="ECO:0000313" key="3">
    <source>
        <dbReference type="Proteomes" id="UP000253934"/>
    </source>
</evidence>
<keyword evidence="3" id="KW-1185">Reference proteome</keyword>